<dbReference type="AlphaFoldDB" id="A0A6C0JY86"/>
<reference evidence="1" key="1">
    <citation type="journal article" date="2020" name="Nature">
        <title>Giant virus diversity and host interactions through global metagenomics.</title>
        <authorList>
            <person name="Schulz F."/>
            <person name="Roux S."/>
            <person name="Paez-Espino D."/>
            <person name="Jungbluth S."/>
            <person name="Walsh D.A."/>
            <person name="Denef V.J."/>
            <person name="McMahon K.D."/>
            <person name="Konstantinidis K.T."/>
            <person name="Eloe-Fadrosh E.A."/>
            <person name="Kyrpides N.C."/>
            <person name="Woyke T."/>
        </authorList>
    </citation>
    <scope>NUCLEOTIDE SEQUENCE</scope>
    <source>
        <strain evidence="1">GVMAG-S-1101164-67</strain>
    </source>
</reference>
<accession>A0A6C0JY86</accession>
<proteinExistence type="predicted"/>
<name>A0A6C0JY86_9ZZZZ</name>
<organism evidence="1">
    <name type="scientific">viral metagenome</name>
    <dbReference type="NCBI Taxonomy" id="1070528"/>
    <lineage>
        <taxon>unclassified sequences</taxon>
        <taxon>metagenomes</taxon>
        <taxon>organismal metagenomes</taxon>
    </lineage>
</organism>
<sequence length="41" mass="4550">MGVLNEKRCKWTSNTTGTAVIDFYTAQLAIGHDSYCIILTN</sequence>
<evidence type="ECO:0000313" key="1">
    <source>
        <dbReference type="EMBL" id="QHU10449.1"/>
    </source>
</evidence>
<dbReference type="EMBL" id="MN740757">
    <property type="protein sequence ID" value="QHU10449.1"/>
    <property type="molecule type" value="Genomic_DNA"/>
</dbReference>
<protein>
    <submittedName>
        <fullName evidence="1">Uncharacterized protein</fullName>
    </submittedName>
</protein>